<dbReference type="InterPro" id="IPR050272">
    <property type="entry name" value="Isochorismatase-like_hydrls"/>
</dbReference>
<organism evidence="4 5">
    <name type="scientific">Cyphellophora attinorum</name>
    <dbReference type="NCBI Taxonomy" id="1664694"/>
    <lineage>
        <taxon>Eukaryota</taxon>
        <taxon>Fungi</taxon>
        <taxon>Dikarya</taxon>
        <taxon>Ascomycota</taxon>
        <taxon>Pezizomycotina</taxon>
        <taxon>Eurotiomycetes</taxon>
        <taxon>Chaetothyriomycetidae</taxon>
        <taxon>Chaetothyriales</taxon>
        <taxon>Cyphellophoraceae</taxon>
        <taxon>Cyphellophora</taxon>
    </lineage>
</organism>
<dbReference type="InterPro" id="IPR000868">
    <property type="entry name" value="Isochorismatase-like_dom"/>
</dbReference>
<dbReference type="VEuPathDB" id="FungiDB:AB675_11050"/>
<keyword evidence="2" id="KW-0378">Hydrolase</keyword>
<feature type="domain" description="Isochorismatase-like" evidence="3">
    <location>
        <begin position="25"/>
        <end position="205"/>
    </location>
</feature>
<dbReference type="OrthoDB" id="1739143at2759"/>
<dbReference type="GO" id="GO:0016787">
    <property type="term" value="F:hydrolase activity"/>
    <property type="evidence" value="ECO:0007669"/>
    <property type="project" value="UniProtKB-KW"/>
</dbReference>
<dbReference type="InterPro" id="IPR036380">
    <property type="entry name" value="Isochorismatase-like_sf"/>
</dbReference>
<evidence type="ECO:0000256" key="2">
    <source>
        <dbReference type="ARBA" id="ARBA00022801"/>
    </source>
</evidence>
<evidence type="ECO:0000313" key="4">
    <source>
        <dbReference type="EMBL" id="KPI34518.1"/>
    </source>
</evidence>
<accession>A0A0N0NHG0</accession>
<evidence type="ECO:0000313" key="5">
    <source>
        <dbReference type="Proteomes" id="UP000038010"/>
    </source>
</evidence>
<gene>
    <name evidence="4" type="ORF">AB675_11050</name>
</gene>
<keyword evidence="5" id="KW-1185">Reference proteome</keyword>
<dbReference type="AlphaFoldDB" id="A0A0N0NHG0"/>
<dbReference type="RefSeq" id="XP_017994481.1">
    <property type="nucleotide sequence ID" value="XM_018139866.1"/>
</dbReference>
<sequence length="220" mass="23800">MAGRAAAIFDASLPYSPLSTPPAKTALLLLDYQNLMLGFVSDAAQRAQILENAAAARTWAKSRGFMVYHCLVDMSQSPVSWAKLNARWPMFQQMIQQNPQAADIVAELKPDPHAAGESVTRRQLGLLSALSSPELMHDLEQKGIQSVICCGISTSAVVLSTARTANELGLPVTVIEDACFDPGEGVHEMIVREVLTTSAHVARWEEVERAWEGALGEKTG</sequence>
<dbReference type="GeneID" id="28731746"/>
<name>A0A0N0NHG0_9EURO</name>
<comment type="similarity">
    <text evidence="1">Belongs to the isochorismatase family.</text>
</comment>
<dbReference type="Gene3D" id="3.40.50.850">
    <property type="entry name" value="Isochorismatase-like"/>
    <property type="match status" value="1"/>
</dbReference>
<reference evidence="4 5" key="1">
    <citation type="submission" date="2015-06" db="EMBL/GenBank/DDBJ databases">
        <title>Draft genome of the ant-associated black yeast Phialophora attae CBS 131958.</title>
        <authorList>
            <person name="Moreno L.F."/>
            <person name="Stielow B.J."/>
            <person name="de Hoog S."/>
            <person name="Vicente V.A."/>
            <person name="Weiss V.A."/>
            <person name="de Vries M."/>
            <person name="Cruz L.M."/>
            <person name="Souza E.M."/>
        </authorList>
    </citation>
    <scope>NUCLEOTIDE SEQUENCE [LARGE SCALE GENOMIC DNA]</scope>
    <source>
        <strain evidence="4 5">CBS 131958</strain>
    </source>
</reference>
<dbReference type="CDD" id="cd00431">
    <property type="entry name" value="cysteine_hydrolases"/>
    <property type="match status" value="1"/>
</dbReference>
<dbReference type="PANTHER" id="PTHR43540">
    <property type="entry name" value="PEROXYUREIDOACRYLATE/UREIDOACRYLATE AMIDOHYDROLASE-RELATED"/>
    <property type="match status" value="1"/>
</dbReference>
<evidence type="ECO:0000256" key="1">
    <source>
        <dbReference type="ARBA" id="ARBA00006336"/>
    </source>
</evidence>
<evidence type="ECO:0000259" key="3">
    <source>
        <dbReference type="Pfam" id="PF00857"/>
    </source>
</evidence>
<dbReference type="SUPFAM" id="SSF52499">
    <property type="entry name" value="Isochorismatase-like hydrolases"/>
    <property type="match status" value="1"/>
</dbReference>
<protein>
    <recommendedName>
        <fullName evidence="3">Isochorismatase-like domain-containing protein</fullName>
    </recommendedName>
</protein>
<dbReference type="Pfam" id="PF00857">
    <property type="entry name" value="Isochorismatase"/>
    <property type="match status" value="1"/>
</dbReference>
<comment type="caution">
    <text evidence="4">The sequence shown here is derived from an EMBL/GenBank/DDBJ whole genome shotgun (WGS) entry which is preliminary data.</text>
</comment>
<proteinExistence type="inferred from homology"/>
<dbReference type="Proteomes" id="UP000038010">
    <property type="component" value="Unassembled WGS sequence"/>
</dbReference>
<dbReference type="EMBL" id="LFJN01000058">
    <property type="protein sequence ID" value="KPI34518.1"/>
    <property type="molecule type" value="Genomic_DNA"/>
</dbReference>